<dbReference type="Pfam" id="PF07642">
    <property type="entry name" value="BBP2"/>
    <property type="match status" value="1"/>
</dbReference>
<gene>
    <name evidence="1" type="ORF">VB264_17985</name>
</gene>
<accession>A0ABU5QRG7</accession>
<dbReference type="EMBL" id="JAYFUL010000035">
    <property type="protein sequence ID" value="MEA5259692.1"/>
    <property type="molecule type" value="Genomic_DNA"/>
</dbReference>
<name>A0ABU5QRG7_9BACT</name>
<keyword evidence="2" id="KW-1185">Reference proteome</keyword>
<organism evidence="1 2">
    <name type="scientific">Arcicella aquatica</name>
    <dbReference type="NCBI Taxonomy" id="217141"/>
    <lineage>
        <taxon>Bacteria</taxon>
        <taxon>Pseudomonadati</taxon>
        <taxon>Bacteroidota</taxon>
        <taxon>Cytophagia</taxon>
        <taxon>Cytophagales</taxon>
        <taxon>Flectobacillaceae</taxon>
        <taxon>Arcicella</taxon>
    </lineage>
</organism>
<evidence type="ECO:0000313" key="2">
    <source>
        <dbReference type="Proteomes" id="UP001304671"/>
    </source>
</evidence>
<comment type="caution">
    <text evidence="1">The sequence shown here is derived from an EMBL/GenBank/DDBJ whole genome shotgun (WGS) entry which is preliminary data.</text>
</comment>
<evidence type="ECO:0000313" key="1">
    <source>
        <dbReference type="EMBL" id="MEA5259692.1"/>
    </source>
</evidence>
<reference evidence="1 2" key="1">
    <citation type="submission" date="2023-12" db="EMBL/GenBank/DDBJ databases">
        <title>Novel species of the genus Arcicella isolated from rivers.</title>
        <authorList>
            <person name="Lu H."/>
        </authorList>
    </citation>
    <scope>NUCLEOTIDE SEQUENCE [LARGE SCALE GENOMIC DNA]</scope>
    <source>
        <strain evidence="1 2">LMG 21963</strain>
    </source>
</reference>
<dbReference type="InterPro" id="IPR011486">
    <property type="entry name" value="BBP2"/>
</dbReference>
<protein>
    <submittedName>
        <fullName evidence="1">Porin</fullName>
    </submittedName>
</protein>
<sequence>MKTIYFTLIALFVFQTSIFGQTESKPSITWSAYLETYYVYDFNQPANHERPSFLYNHNRHNEFNLNLGFIKGSYSTENTRANLALMAGTYAQYNLAAEPSLLQHVFEANVGVRLSKNNNLWLDAGIMPSHIGFESAISKDCWTLTRSILAENTPYYESGAKVTFINQDNRWTLSGMVLNGWQRIKRPDGNQTLALGTQVQFKPNDKTTLNWSTFIGNDKPSNEKQQRYFSNLYGIFQVSTKLGLIAGFDYGMEQASTGSSDYNTWYSPVAILKYTPNAQWSGAVRWEYYQDKNGVIIATNTPNGFQTSGYSLNVDYKASDNILWRVEGRLLESKDNIFIKEGQTVKDNFSLNTSIAISI</sequence>
<dbReference type="RefSeq" id="WP_323251538.1">
    <property type="nucleotide sequence ID" value="NZ_JAYFUL010000035.1"/>
</dbReference>
<proteinExistence type="predicted"/>
<dbReference type="Proteomes" id="UP001304671">
    <property type="component" value="Unassembled WGS sequence"/>
</dbReference>